<proteinExistence type="predicted"/>
<dbReference type="AlphaFoldDB" id="A0A8S4A5M6"/>
<feature type="non-terminal residue" evidence="2">
    <location>
        <position position="1"/>
    </location>
</feature>
<evidence type="ECO:0000313" key="3">
    <source>
        <dbReference type="Proteomes" id="UP000678393"/>
    </source>
</evidence>
<dbReference type="EMBL" id="CAJHNH020008464">
    <property type="protein sequence ID" value="CAG5135850.1"/>
    <property type="molecule type" value="Genomic_DNA"/>
</dbReference>
<keyword evidence="3" id="KW-1185">Reference proteome</keyword>
<evidence type="ECO:0000256" key="1">
    <source>
        <dbReference type="SAM" id="MobiDB-lite"/>
    </source>
</evidence>
<protein>
    <submittedName>
        <fullName evidence="2">Uncharacterized protein</fullName>
    </submittedName>
</protein>
<comment type="caution">
    <text evidence="2">The sequence shown here is derived from an EMBL/GenBank/DDBJ whole genome shotgun (WGS) entry which is preliminary data.</text>
</comment>
<organism evidence="2 3">
    <name type="scientific">Candidula unifasciata</name>
    <dbReference type="NCBI Taxonomy" id="100452"/>
    <lineage>
        <taxon>Eukaryota</taxon>
        <taxon>Metazoa</taxon>
        <taxon>Spiralia</taxon>
        <taxon>Lophotrochozoa</taxon>
        <taxon>Mollusca</taxon>
        <taxon>Gastropoda</taxon>
        <taxon>Heterobranchia</taxon>
        <taxon>Euthyneura</taxon>
        <taxon>Panpulmonata</taxon>
        <taxon>Eupulmonata</taxon>
        <taxon>Stylommatophora</taxon>
        <taxon>Helicina</taxon>
        <taxon>Helicoidea</taxon>
        <taxon>Geomitridae</taxon>
        <taxon>Candidula</taxon>
    </lineage>
</organism>
<accession>A0A8S4A5M6</accession>
<dbReference type="Proteomes" id="UP000678393">
    <property type="component" value="Unassembled WGS sequence"/>
</dbReference>
<feature type="region of interest" description="Disordered" evidence="1">
    <location>
        <begin position="1"/>
        <end position="53"/>
    </location>
</feature>
<gene>
    <name evidence="2" type="ORF">CUNI_LOCUS21408</name>
</gene>
<name>A0A8S4A5M6_9EUPU</name>
<evidence type="ECO:0000313" key="2">
    <source>
        <dbReference type="EMBL" id="CAG5135850.1"/>
    </source>
</evidence>
<sequence>ASTAPERAKKRLSEVTPQERAPTADNDGIYHFMKKKSRHPSNDSTNASSCHEESKNNHAIAALIRDLKKNENLIVLQETNIHVNTTNAAINNSSLYAYSESNYDCYEDNNCFENNSRFSRLLTSTKKRSRFDHFTAFKRYTFS</sequence>
<reference evidence="2" key="1">
    <citation type="submission" date="2021-04" db="EMBL/GenBank/DDBJ databases">
        <authorList>
            <consortium name="Molecular Ecology Group"/>
        </authorList>
    </citation>
    <scope>NUCLEOTIDE SEQUENCE</scope>
</reference>